<gene>
    <name evidence="2" type="ORF">ERJ67_06735</name>
</gene>
<keyword evidence="1" id="KW-0175">Coiled coil</keyword>
<organism evidence="2 3">
    <name type="scientific">Aphanocapsa feldmannii 277cV</name>
    <dbReference type="NCBI Taxonomy" id="2507553"/>
    <lineage>
        <taxon>Bacteria</taxon>
        <taxon>Bacillati</taxon>
        <taxon>Cyanobacteriota</taxon>
        <taxon>Cyanophyceae</taxon>
        <taxon>Oscillatoriophycideae</taxon>
        <taxon>Chroococcales</taxon>
        <taxon>Microcystaceae</taxon>
        <taxon>Aphanocapsa</taxon>
    </lineage>
</organism>
<feature type="coiled-coil region" evidence="1">
    <location>
        <begin position="27"/>
        <end position="58"/>
    </location>
</feature>
<accession>A0A524RNZ9</accession>
<protein>
    <submittedName>
        <fullName evidence="2">Uncharacterized protein</fullName>
    </submittedName>
</protein>
<dbReference type="EMBL" id="SRMO01000066">
    <property type="protein sequence ID" value="TGG92162.1"/>
    <property type="molecule type" value="Genomic_DNA"/>
</dbReference>
<comment type="caution">
    <text evidence="2">The sequence shown here is derived from an EMBL/GenBank/DDBJ whole genome shotgun (WGS) entry which is preliminary data.</text>
</comment>
<sequence length="237" mass="27351">MASLWNNCVMKLLDESSRLGHDYESYLEKVAIENKNLQAELSKRNEELKETKHDSQEKGYRIKCLEEKLSAARDGSGSTFNLNQLLQFAINKQPSVLDCIKVIEELYADRCTILESARSSAGELKEFRDARHLLDLLVRLVTTYRDRLMCGGDSEARKVFGRNQYAAKESETVMSNKAMRNLRTFNYHGKKVEMFHHLKIGVEEDSKKTIRVHFYWDANHHKIVIGHCGKHLPVPSH</sequence>
<reference evidence="2 3" key="1">
    <citation type="journal article" date="2019" name="mSystems">
        <title>Life at home and on the roam: Genomic adaptions reflect the dual lifestyle of an intracellular, facultative symbiont.</title>
        <authorList>
            <person name="Burgsdorf I."/>
        </authorList>
    </citation>
    <scope>NUCLEOTIDE SEQUENCE [LARGE SCALE GENOMIC DNA]</scope>
    <source>
        <strain evidence="2">277cV</strain>
    </source>
</reference>
<evidence type="ECO:0000256" key="1">
    <source>
        <dbReference type="SAM" id="Coils"/>
    </source>
</evidence>
<proteinExistence type="predicted"/>
<name>A0A524RNZ9_9CHRO</name>
<dbReference type="Proteomes" id="UP000317990">
    <property type="component" value="Unassembled WGS sequence"/>
</dbReference>
<evidence type="ECO:0000313" key="3">
    <source>
        <dbReference type="Proteomes" id="UP000317990"/>
    </source>
</evidence>
<evidence type="ECO:0000313" key="2">
    <source>
        <dbReference type="EMBL" id="TGG92162.1"/>
    </source>
</evidence>
<dbReference type="AlphaFoldDB" id="A0A524RNZ9"/>